<dbReference type="PANTHER" id="PTHR13048">
    <property type="entry name" value="TRAFFICKING PROTEIN PARTICLE COMPLEX SUBUNIT 3"/>
    <property type="match status" value="1"/>
</dbReference>
<keyword evidence="6" id="KW-0931">ER-Golgi transport</keyword>
<dbReference type="GO" id="GO:0048193">
    <property type="term" value="P:Golgi vesicle transport"/>
    <property type="evidence" value="ECO:0007669"/>
    <property type="project" value="InterPro"/>
</dbReference>
<dbReference type="CDD" id="cd14942">
    <property type="entry name" value="TRAPPC3_bet3"/>
    <property type="match status" value="1"/>
</dbReference>
<protein>
    <submittedName>
        <fullName evidence="8">TRAPP I complex</fullName>
    </submittedName>
</protein>
<dbReference type="OrthoDB" id="10262857at2759"/>
<dbReference type="InterPro" id="IPR016721">
    <property type="entry name" value="Bet3"/>
</dbReference>
<comment type="similarity">
    <text evidence="3">Belongs to the TRAPP small subunits family. BET3 subfamily.</text>
</comment>
<evidence type="ECO:0000256" key="7">
    <source>
        <dbReference type="ARBA" id="ARBA00023034"/>
    </source>
</evidence>
<organism evidence="8 9">
    <name type="scientific">Hanseniaspora valbyensis NRRL Y-1626</name>
    <dbReference type="NCBI Taxonomy" id="766949"/>
    <lineage>
        <taxon>Eukaryota</taxon>
        <taxon>Fungi</taxon>
        <taxon>Dikarya</taxon>
        <taxon>Ascomycota</taxon>
        <taxon>Saccharomycotina</taxon>
        <taxon>Saccharomycetes</taxon>
        <taxon>Saccharomycodales</taxon>
        <taxon>Saccharomycodaceae</taxon>
        <taxon>Hanseniaspora</taxon>
    </lineage>
</organism>
<keyword evidence="9" id="KW-1185">Reference proteome</keyword>
<dbReference type="GO" id="GO:0030008">
    <property type="term" value="C:TRAPP complex"/>
    <property type="evidence" value="ECO:0007669"/>
    <property type="project" value="InterPro"/>
</dbReference>
<evidence type="ECO:0000256" key="1">
    <source>
        <dbReference type="ARBA" id="ARBA00004222"/>
    </source>
</evidence>
<gene>
    <name evidence="8" type="ORF">HANVADRAFT_2600</name>
</gene>
<evidence type="ECO:0000256" key="4">
    <source>
        <dbReference type="ARBA" id="ARBA00022448"/>
    </source>
</evidence>
<evidence type="ECO:0000313" key="8">
    <source>
        <dbReference type="EMBL" id="OBA26652.1"/>
    </source>
</evidence>
<dbReference type="InterPro" id="IPR024096">
    <property type="entry name" value="NO_sig/Golgi_transp_ligand-bd"/>
</dbReference>
<proteinExistence type="inferred from homology"/>
<dbReference type="EMBL" id="LXPE01000015">
    <property type="protein sequence ID" value="OBA26652.1"/>
    <property type="molecule type" value="Genomic_DNA"/>
</dbReference>
<keyword evidence="7" id="KW-0333">Golgi apparatus</keyword>
<dbReference type="GO" id="GO:0005783">
    <property type="term" value="C:endoplasmic reticulum"/>
    <property type="evidence" value="ECO:0007669"/>
    <property type="project" value="UniProtKB-SubCell"/>
</dbReference>
<evidence type="ECO:0000313" key="9">
    <source>
        <dbReference type="Proteomes" id="UP000092321"/>
    </source>
</evidence>
<dbReference type="Pfam" id="PF04051">
    <property type="entry name" value="TRAPP"/>
    <property type="match status" value="1"/>
</dbReference>
<keyword evidence="5" id="KW-0256">Endoplasmic reticulum</keyword>
<sequence length="224" mass="25187">MNSANSNTSIPSSSGIDSATNTAAIIQNDPDYSKVIFLKQLGEQVFQQNMKKINAEFLTITYGSLIKVLIEHYKEDVEKCNTKLKEMGRNIGSRLIDDFYAKVTTQIPRCSNLKDLGNTLSYVGFKLYLNCVPKVLFDENEKIIKLRFDNDINIFSKFVELPDEFKNKRLYYSNIISGVIEGALSGIALKSDVKYVSDTLLGDSTTEIQISNVKKIKDEVPMGQ</sequence>
<evidence type="ECO:0000256" key="3">
    <source>
        <dbReference type="ARBA" id="ARBA00006218"/>
    </source>
</evidence>
<reference evidence="9" key="1">
    <citation type="journal article" date="2016" name="Proc. Natl. Acad. Sci. U.S.A.">
        <title>Comparative genomics of biotechnologically important yeasts.</title>
        <authorList>
            <person name="Riley R."/>
            <person name="Haridas S."/>
            <person name="Wolfe K.H."/>
            <person name="Lopes M.R."/>
            <person name="Hittinger C.T."/>
            <person name="Goeker M."/>
            <person name="Salamov A.A."/>
            <person name="Wisecaver J.H."/>
            <person name="Long T.M."/>
            <person name="Calvey C.H."/>
            <person name="Aerts A.L."/>
            <person name="Barry K.W."/>
            <person name="Choi C."/>
            <person name="Clum A."/>
            <person name="Coughlan A.Y."/>
            <person name="Deshpande S."/>
            <person name="Douglass A.P."/>
            <person name="Hanson S.J."/>
            <person name="Klenk H.-P."/>
            <person name="LaButti K.M."/>
            <person name="Lapidus A."/>
            <person name="Lindquist E.A."/>
            <person name="Lipzen A.M."/>
            <person name="Meier-Kolthoff J.P."/>
            <person name="Ohm R.A."/>
            <person name="Otillar R.P."/>
            <person name="Pangilinan J.L."/>
            <person name="Peng Y."/>
            <person name="Rokas A."/>
            <person name="Rosa C.A."/>
            <person name="Scheuner C."/>
            <person name="Sibirny A.A."/>
            <person name="Slot J.C."/>
            <person name="Stielow J.B."/>
            <person name="Sun H."/>
            <person name="Kurtzman C.P."/>
            <person name="Blackwell M."/>
            <person name="Grigoriev I.V."/>
            <person name="Jeffries T.W."/>
        </authorList>
    </citation>
    <scope>NUCLEOTIDE SEQUENCE [LARGE SCALE GENOMIC DNA]</scope>
    <source>
        <strain evidence="9">NRRL Y-1626</strain>
    </source>
</reference>
<keyword evidence="4" id="KW-0813">Transport</keyword>
<name>A0A1B7TD24_9ASCO</name>
<evidence type="ECO:0000256" key="6">
    <source>
        <dbReference type="ARBA" id="ARBA00022892"/>
    </source>
</evidence>
<dbReference type="PIRSF" id="PIRSF018293">
    <property type="entry name" value="TRAPP_I_complex_Bet3"/>
    <property type="match status" value="1"/>
</dbReference>
<comment type="caution">
    <text evidence="8">The sequence shown here is derived from an EMBL/GenBank/DDBJ whole genome shotgun (WGS) entry which is preliminary data.</text>
</comment>
<dbReference type="GO" id="GO:0005794">
    <property type="term" value="C:Golgi apparatus"/>
    <property type="evidence" value="ECO:0007669"/>
    <property type="project" value="UniProtKB-SubCell"/>
</dbReference>
<evidence type="ECO:0000256" key="5">
    <source>
        <dbReference type="ARBA" id="ARBA00022824"/>
    </source>
</evidence>
<accession>A0A1B7TD24</accession>
<evidence type="ECO:0000256" key="2">
    <source>
        <dbReference type="ARBA" id="ARBA00004240"/>
    </source>
</evidence>
<comment type="subcellular location">
    <subcellularLocation>
        <location evidence="2">Endoplasmic reticulum</location>
    </subcellularLocation>
    <subcellularLocation>
        <location evidence="1">Golgi apparatus</location>
        <location evidence="1">cis-Golgi network</location>
    </subcellularLocation>
</comment>
<dbReference type="SUPFAM" id="SSF111126">
    <property type="entry name" value="Ligand-binding domain in the NO signalling and Golgi transport"/>
    <property type="match status" value="1"/>
</dbReference>
<dbReference type="AlphaFoldDB" id="A0A1B7TD24"/>
<dbReference type="Proteomes" id="UP000092321">
    <property type="component" value="Unassembled WGS sequence"/>
</dbReference>
<dbReference type="InterPro" id="IPR007194">
    <property type="entry name" value="TRAPP_component"/>
</dbReference>
<dbReference type="Gene3D" id="3.30.1380.20">
    <property type="entry name" value="Trafficking protein particle complex subunit 3"/>
    <property type="match status" value="1"/>
</dbReference>